<name>A0A1K2IRZ1_9FLAO</name>
<evidence type="ECO:0008006" key="3">
    <source>
        <dbReference type="Google" id="ProtNLM"/>
    </source>
</evidence>
<dbReference type="AlphaFoldDB" id="A0A1K2IRZ1"/>
<accession>A0A1K2IRZ1</accession>
<reference evidence="1 2" key="1">
    <citation type="submission" date="2016-10" db="EMBL/GenBank/DDBJ databases">
        <authorList>
            <person name="de Groot N.N."/>
        </authorList>
    </citation>
    <scope>NUCLEOTIDE SEQUENCE [LARGE SCALE GENOMIC DNA]</scope>
    <source>
        <strain evidence="1 2">DSM 18180</strain>
    </source>
</reference>
<dbReference type="PROSITE" id="PS51257">
    <property type="entry name" value="PROKAR_LIPOPROTEIN"/>
    <property type="match status" value="1"/>
</dbReference>
<dbReference type="EMBL" id="FPKV01000018">
    <property type="protein sequence ID" value="SFZ95228.1"/>
    <property type="molecule type" value="Genomic_DNA"/>
</dbReference>
<keyword evidence="2" id="KW-1185">Reference proteome</keyword>
<proteinExistence type="predicted"/>
<evidence type="ECO:0000313" key="1">
    <source>
        <dbReference type="EMBL" id="SFZ95228.1"/>
    </source>
</evidence>
<dbReference type="Proteomes" id="UP000182544">
    <property type="component" value="Unassembled WGS sequence"/>
</dbReference>
<protein>
    <recommendedName>
        <fullName evidence="3">Lipoprotein</fullName>
    </recommendedName>
</protein>
<sequence length="173" mass="19994">MKSEHIYKLLLLTIILFSSCISTKKLIRNSSTVVSEFSENKLNGIYSNGNKTSDGYNLWFILTKHKESDSSNVKITLLKEQILNIKLIRQDSILEEYNLYGKIKNSYFSIDRDLKLIPFYPIYYIRNEQKTILGNDKDGNLILVNGFKSEGAILFLGNGNQGVYEYKFEKIKN</sequence>
<gene>
    <name evidence="1" type="ORF">SAMN05428642_1181</name>
</gene>
<evidence type="ECO:0000313" key="2">
    <source>
        <dbReference type="Proteomes" id="UP000182544"/>
    </source>
</evidence>
<dbReference type="RefSeq" id="WP_143144358.1">
    <property type="nucleotide sequence ID" value="NZ_FPKV01000018.1"/>
</dbReference>
<organism evidence="1 2">
    <name type="scientific">Flaviramulus basaltis</name>
    <dbReference type="NCBI Taxonomy" id="369401"/>
    <lineage>
        <taxon>Bacteria</taxon>
        <taxon>Pseudomonadati</taxon>
        <taxon>Bacteroidota</taxon>
        <taxon>Flavobacteriia</taxon>
        <taxon>Flavobacteriales</taxon>
        <taxon>Flavobacteriaceae</taxon>
        <taxon>Flaviramulus</taxon>
    </lineage>
</organism>
<dbReference type="OrthoDB" id="1143974at2"/>